<sequence length="261" mass="28997">MARAARFSFVSISPVLFRFGGTTCLFCSCSMSSQVAAEHRNISMDQHVFDIPHSMSGTSLNVSGKARSIVRSSQCFLNNVLQQEYVGLHGFPAYQHVLNLALWEKFLEGDKGPVGYPTWYMDCLTQGRFKKVKSTHAPTDITVWLESMKSSMNTSENKSYFSLDMYNEYDSSSNCAQDPTSYTSDGSLVLTVLYHTLFGLCLLAGFYTVCDLADIPIQQDLRCFCHCGLRSECCDKDVVAKAAVKVCVDVNIDAPTDILLE</sequence>
<feature type="signal peptide" evidence="1">
    <location>
        <begin position="1"/>
        <end position="24"/>
    </location>
</feature>
<evidence type="ECO:0000256" key="1">
    <source>
        <dbReference type="SAM" id="SignalP"/>
    </source>
</evidence>
<comment type="caution">
    <text evidence="2">The sequence shown here is derived from an EMBL/GenBank/DDBJ whole genome shotgun (WGS) entry which is preliminary data.</text>
</comment>
<dbReference type="EMBL" id="CAWUFR010000162">
    <property type="protein sequence ID" value="CAK6970691.1"/>
    <property type="molecule type" value="Genomic_DNA"/>
</dbReference>
<organism evidence="2 3">
    <name type="scientific">Scomber scombrus</name>
    <name type="common">Atlantic mackerel</name>
    <name type="synonym">Scomber vernalis</name>
    <dbReference type="NCBI Taxonomy" id="13677"/>
    <lineage>
        <taxon>Eukaryota</taxon>
        <taxon>Metazoa</taxon>
        <taxon>Chordata</taxon>
        <taxon>Craniata</taxon>
        <taxon>Vertebrata</taxon>
        <taxon>Euteleostomi</taxon>
        <taxon>Actinopterygii</taxon>
        <taxon>Neopterygii</taxon>
        <taxon>Teleostei</taxon>
        <taxon>Neoteleostei</taxon>
        <taxon>Acanthomorphata</taxon>
        <taxon>Pelagiaria</taxon>
        <taxon>Scombriformes</taxon>
        <taxon>Scombridae</taxon>
        <taxon>Scomber</taxon>
    </lineage>
</organism>
<dbReference type="PROSITE" id="PS51257">
    <property type="entry name" value="PROKAR_LIPOPROTEIN"/>
    <property type="match status" value="1"/>
</dbReference>
<proteinExistence type="predicted"/>
<evidence type="ECO:0000313" key="2">
    <source>
        <dbReference type="EMBL" id="CAK6970691.1"/>
    </source>
</evidence>
<keyword evidence="3" id="KW-1185">Reference proteome</keyword>
<accession>A0AAV1PG73</accession>
<gene>
    <name evidence="2" type="ORF">FSCOSCO3_A002714</name>
</gene>
<evidence type="ECO:0000313" key="3">
    <source>
        <dbReference type="Proteomes" id="UP001314229"/>
    </source>
</evidence>
<protein>
    <submittedName>
        <fullName evidence="2">Uncharacterized protein LOC114462202</fullName>
    </submittedName>
</protein>
<dbReference type="AlphaFoldDB" id="A0AAV1PG73"/>
<dbReference type="Proteomes" id="UP001314229">
    <property type="component" value="Unassembled WGS sequence"/>
</dbReference>
<reference evidence="2 3" key="1">
    <citation type="submission" date="2024-01" db="EMBL/GenBank/DDBJ databases">
        <authorList>
            <person name="Alioto T."/>
            <person name="Alioto T."/>
            <person name="Gomez Garrido J."/>
        </authorList>
    </citation>
    <scope>NUCLEOTIDE SEQUENCE [LARGE SCALE GENOMIC DNA]</scope>
</reference>
<name>A0AAV1PG73_SCOSC</name>
<feature type="chain" id="PRO_5043561632" evidence="1">
    <location>
        <begin position="25"/>
        <end position="261"/>
    </location>
</feature>
<keyword evidence="1" id="KW-0732">Signal</keyword>